<dbReference type="Pfam" id="PF06271">
    <property type="entry name" value="RDD"/>
    <property type="match status" value="1"/>
</dbReference>
<dbReference type="EMBL" id="CP036278">
    <property type="protein sequence ID" value="QDU58067.1"/>
    <property type="molecule type" value="Genomic_DNA"/>
</dbReference>
<keyword evidence="2" id="KW-1003">Cell membrane</keyword>
<dbReference type="GO" id="GO:0005886">
    <property type="term" value="C:plasma membrane"/>
    <property type="evidence" value="ECO:0007669"/>
    <property type="project" value="UniProtKB-SubCell"/>
</dbReference>
<reference evidence="8 9" key="1">
    <citation type="submission" date="2019-02" db="EMBL/GenBank/DDBJ databases">
        <title>Deep-cultivation of Planctomycetes and their phenomic and genomic characterization uncovers novel biology.</title>
        <authorList>
            <person name="Wiegand S."/>
            <person name="Jogler M."/>
            <person name="Boedeker C."/>
            <person name="Pinto D."/>
            <person name="Vollmers J."/>
            <person name="Rivas-Marin E."/>
            <person name="Kohn T."/>
            <person name="Peeters S.H."/>
            <person name="Heuer A."/>
            <person name="Rast P."/>
            <person name="Oberbeckmann S."/>
            <person name="Bunk B."/>
            <person name="Jeske O."/>
            <person name="Meyerdierks A."/>
            <person name="Storesund J.E."/>
            <person name="Kallscheuer N."/>
            <person name="Luecker S."/>
            <person name="Lage O.M."/>
            <person name="Pohl T."/>
            <person name="Merkel B.J."/>
            <person name="Hornburger P."/>
            <person name="Mueller R.-W."/>
            <person name="Bruemmer F."/>
            <person name="Labrenz M."/>
            <person name="Spormann A.M."/>
            <person name="Op den Camp H."/>
            <person name="Overmann J."/>
            <person name="Amann R."/>
            <person name="Jetten M.S.M."/>
            <person name="Mascher T."/>
            <person name="Medema M.H."/>
            <person name="Devos D.P."/>
            <person name="Kaster A.-K."/>
            <person name="Ovreas L."/>
            <person name="Rohde M."/>
            <person name="Galperin M.Y."/>
            <person name="Jogler C."/>
        </authorList>
    </citation>
    <scope>NUCLEOTIDE SEQUENCE [LARGE SCALE GENOMIC DNA]</scope>
    <source>
        <strain evidence="8 9">Pan181</strain>
    </source>
</reference>
<evidence type="ECO:0000256" key="1">
    <source>
        <dbReference type="ARBA" id="ARBA00004651"/>
    </source>
</evidence>
<comment type="subcellular location">
    <subcellularLocation>
        <location evidence="1">Cell membrane</location>
        <topology evidence="1">Multi-pass membrane protein</topology>
    </subcellularLocation>
</comment>
<dbReference type="KEGG" id="amuc:Pan181_42930"/>
<dbReference type="RefSeq" id="WP_145249605.1">
    <property type="nucleotide sequence ID" value="NZ_CP036278.1"/>
</dbReference>
<dbReference type="AlphaFoldDB" id="A0A518ATN1"/>
<sequence>METIANPFASPQAKQVDGVLEVAPEFGHFAERESRFWAALIDGALLWVLNVVLGLVLANSLYPNMWDFYRNQDFQSKSTAELRREYQATQPGWEFKIGMVFVGFAVFLAINGYLLATKGQTIGKKMLGIKIVRTNGTQAGIWRLVGLRYLPFTLMYLIPVVGPIVTRLIDPLMIFDKSHKCMHDEFADTIVIRT</sequence>
<evidence type="ECO:0000256" key="5">
    <source>
        <dbReference type="ARBA" id="ARBA00023136"/>
    </source>
</evidence>
<evidence type="ECO:0000256" key="4">
    <source>
        <dbReference type="ARBA" id="ARBA00022989"/>
    </source>
</evidence>
<evidence type="ECO:0000313" key="9">
    <source>
        <dbReference type="Proteomes" id="UP000315750"/>
    </source>
</evidence>
<organism evidence="8 9">
    <name type="scientific">Aeoliella mucimassa</name>
    <dbReference type="NCBI Taxonomy" id="2527972"/>
    <lineage>
        <taxon>Bacteria</taxon>
        <taxon>Pseudomonadati</taxon>
        <taxon>Planctomycetota</taxon>
        <taxon>Planctomycetia</taxon>
        <taxon>Pirellulales</taxon>
        <taxon>Lacipirellulaceae</taxon>
        <taxon>Aeoliella</taxon>
    </lineage>
</organism>
<keyword evidence="5 6" id="KW-0472">Membrane</keyword>
<protein>
    <submittedName>
        <fullName evidence="8">RDD family protein</fullName>
    </submittedName>
</protein>
<dbReference type="PANTHER" id="PTHR36115:SF6">
    <property type="entry name" value="PROLINE-RICH ANTIGEN HOMOLOG"/>
    <property type="match status" value="1"/>
</dbReference>
<dbReference type="PANTHER" id="PTHR36115">
    <property type="entry name" value="PROLINE-RICH ANTIGEN HOMOLOG-RELATED"/>
    <property type="match status" value="1"/>
</dbReference>
<keyword evidence="9" id="KW-1185">Reference proteome</keyword>
<gene>
    <name evidence="8" type="ORF">Pan181_42930</name>
</gene>
<dbReference type="InterPro" id="IPR051791">
    <property type="entry name" value="Pra-immunoreactive"/>
</dbReference>
<dbReference type="OrthoDB" id="8612316at2"/>
<feature type="domain" description="RDD" evidence="7">
    <location>
        <begin position="33"/>
        <end position="187"/>
    </location>
</feature>
<dbReference type="InterPro" id="IPR010432">
    <property type="entry name" value="RDD"/>
</dbReference>
<feature type="transmembrane region" description="Helical" evidence="6">
    <location>
        <begin position="97"/>
        <end position="116"/>
    </location>
</feature>
<keyword evidence="3 6" id="KW-0812">Transmembrane</keyword>
<proteinExistence type="predicted"/>
<evidence type="ECO:0000256" key="2">
    <source>
        <dbReference type="ARBA" id="ARBA00022475"/>
    </source>
</evidence>
<evidence type="ECO:0000256" key="3">
    <source>
        <dbReference type="ARBA" id="ARBA00022692"/>
    </source>
</evidence>
<evidence type="ECO:0000259" key="7">
    <source>
        <dbReference type="Pfam" id="PF06271"/>
    </source>
</evidence>
<feature type="transmembrane region" description="Helical" evidence="6">
    <location>
        <begin position="149"/>
        <end position="169"/>
    </location>
</feature>
<dbReference type="Proteomes" id="UP000315750">
    <property type="component" value="Chromosome"/>
</dbReference>
<accession>A0A518ATN1</accession>
<evidence type="ECO:0000256" key="6">
    <source>
        <dbReference type="SAM" id="Phobius"/>
    </source>
</evidence>
<name>A0A518ATN1_9BACT</name>
<feature type="transmembrane region" description="Helical" evidence="6">
    <location>
        <begin position="36"/>
        <end position="58"/>
    </location>
</feature>
<keyword evidence="4 6" id="KW-1133">Transmembrane helix</keyword>
<evidence type="ECO:0000313" key="8">
    <source>
        <dbReference type="EMBL" id="QDU58067.1"/>
    </source>
</evidence>